<keyword evidence="2 3" id="KW-0040">ANK repeat</keyword>
<dbReference type="Gene3D" id="3.90.550.10">
    <property type="entry name" value="Spore Coat Polysaccharide Biosynthesis Protein SpsA, Chain A"/>
    <property type="match status" value="1"/>
</dbReference>
<dbReference type="SMART" id="SM00248">
    <property type="entry name" value="ANK"/>
    <property type="match status" value="5"/>
</dbReference>
<feature type="compositionally biased region" description="Low complexity" evidence="4">
    <location>
        <begin position="928"/>
        <end position="944"/>
    </location>
</feature>
<feature type="region of interest" description="Disordered" evidence="4">
    <location>
        <begin position="1"/>
        <end position="33"/>
    </location>
</feature>
<feature type="compositionally biased region" description="Low complexity" evidence="4">
    <location>
        <begin position="963"/>
        <end position="994"/>
    </location>
</feature>
<dbReference type="Gene3D" id="1.25.40.20">
    <property type="entry name" value="Ankyrin repeat-containing domain"/>
    <property type="match status" value="2"/>
</dbReference>
<feature type="repeat" description="ANK" evidence="3">
    <location>
        <begin position="1348"/>
        <end position="1381"/>
    </location>
</feature>
<sequence length="1858" mass="198887">MAPRRPSAAVKSADARAQSDAGSEGDKAAKLTRDLGCTADGKVTLDSGSRGGEGHAVSGCIRAGLVPTAAASGDVEKLEAALAELRIASYERHEASAGRRAALAQRQAAALQIPVDLAGFAEHAELQHEVAWLRKAELQHQRVSELLELVSKTERLAATHAPHGGDATSAEALQFAQQSVSALVTDTSERLCEVERICTAVAEDTQRSREHSQLAREEMSELRGRLEAEEERRAEAVQQAEEAARRGRAEVREIQDEAEHLAAEVKRVQRLHSEAQEHLAVEHEEAGQLRGDVLQLRDELSAERKGCHCKAAIDDLDVRKLAQGLVQPHGAAEAHAGGWETATKQLPVRVGVSTVAELVVLIFGNLHRPVEAADLKVFSADALAAIAFCYGPPLLEAEAGRKQYLMSDGEDEDTTELSGSSQLDETMEWFQQPDTGPDGLSLHRHECGGGARHHRAPAKEHGLSDGGRIGGRGQPVVFSLADAGPPEDYLSTRERHGGCRHAEVSEVSSGTDLDWDVDATSSDYGDTVAEMVELIALELLPAAEVPPEWKAVGAAFRSGEKGELEDAARPVEAKRLGAEERAASPPPAPARDRRKHSGREKCRSAATPLNGASPPPQVLLQDRQTCSGKEDLPAAASPPQGPALPLPEAPVREPGKRPDAMKQPAQVASGPKSRGSEAAVVARRSTAAVSEGEEVAAGQKGVVADANVPKRTSDVPSSGMEPRAARDAASEESGGRAPRPAQEGRGPEVAAAAQQLDARSAQVTAAMKSREPAEAATAPQLAAHTVQVATVTEPRRAEEVATAQQSAAQSAQAAARSESREAEVAATAQGMTSERAQVAAGLEPQGPEAGATAEQPASGSEGVQVAVGLACRGSEAAVIAEPRVSRSEGAGISAGSEPRGQEAAVISEQPASGVEGAEAKAGLESRGSDAAVAAERSAAASDGAQVAVGPESRESEVDVPRNWTPKVPKWTPKVPSSTLEPGAALDSASKAADAQVPDSAPEPAPAPAAASGTAAGEAKAAATPEGPSTPTQSLKLWKVVGGKDFGGIRVREGQSISTDFLPSRLSTGALVKELELVNERLHYQKLEGDGPETGWVTVVVPGKELLVRVEAAVQEKPQGKQGESKVSAALDDESESDQPVQYMDMRALQLERVRKEFEAYQEEHQKGDLVEPFLRALITRDERMMRRLLIQKAPVDVVDNMGRTALVKAVGWNSEPICKLLLTFAARTDWPPDEPPHRSAATSTTQLRRDRPTSKVPALFEAERLRGLRREAFHAAAQAAEVDVIQALAANCRSEQALTELEEDLNSLNKDGWSPLHLCCLSGSGVGQMRAIKSLLNERAHVDALDSRGETPLMVAVQHSVDALICTFLLDSNANLFSKNSRGETALDLAQNQNGVPKDVVDTLTEYASKEWWRQAECHVLCSGPGQPGPDAQAPQLHLPIPPLSGALPRVSMICPTVPSRSRFHQQIYDCFLQQTYPYKELVVIETGPSPSRFFSSGPASKDTQVVYKWRKDADRYDPERPENGHGAFSVGSKRNIAIEAATGEIIAHFDDDDFYGPCYLEQMVSAILKHGAHMVKLSSFFVFDCETGRLGYCDPEAERRGKEDLSVDEFVFGYGFSYVYRRSLALKWPFPCVPFGEDHAFLLALQEKCYSICLLPDLDGICLHMQHGRNSSLAFCSDSVPRYMLHAMEVSGCKNLEKALEKWPERAAVDQDAASAVIPGGERLRGQRSAMLGLALQVLDRRACLVARGALGGGLPPGGVGTRVMEARALLGNRVLDDVSPAALVRRELRLELLDKMGKSSYIVMVPWRATVNEAQLLALEALDAKVGSRLLFRDAERTLSGQQMLLGRRYLRFDFE</sequence>
<dbReference type="PANTHER" id="PTHR24198">
    <property type="entry name" value="ANKYRIN REPEAT AND PROTEIN KINASE DOMAIN-CONTAINING PROTEIN"/>
    <property type="match status" value="1"/>
</dbReference>
<feature type="region of interest" description="Disordered" evidence="4">
    <location>
        <begin position="203"/>
        <end position="227"/>
    </location>
</feature>
<evidence type="ECO:0000256" key="4">
    <source>
        <dbReference type="SAM" id="MobiDB-lite"/>
    </source>
</evidence>
<evidence type="ECO:0000256" key="1">
    <source>
        <dbReference type="ARBA" id="ARBA00022737"/>
    </source>
</evidence>
<dbReference type="SUPFAM" id="SSF48403">
    <property type="entry name" value="Ankyrin repeat"/>
    <property type="match status" value="1"/>
</dbReference>
<reference evidence="6" key="1">
    <citation type="submission" date="2021-01" db="EMBL/GenBank/DDBJ databases">
        <authorList>
            <person name="Corre E."/>
            <person name="Pelletier E."/>
            <person name="Niang G."/>
            <person name="Scheremetjew M."/>
            <person name="Finn R."/>
            <person name="Kale V."/>
            <person name="Holt S."/>
            <person name="Cochrane G."/>
            <person name="Meng A."/>
            <person name="Brown T."/>
            <person name="Cohen L."/>
        </authorList>
    </citation>
    <scope>NUCLEOTIDE SEQUENCE</scope>
    <source>
        <strain evidence="6">CCMP3105</strain>
    </source>
</reference>
<feature type="compositionally biased region" description="Pro residues" evidence="4">
    <location>
        <begin position="639"/>
        <end position="648"/>
    </location>
</feature>
<name>A0A7S4WD95_9DINO</name>
<feature type="compositionally biased region" description="Basic and acidic residues" evidence="4">
    <location>
        <begin position="24"/>
        <end position="33"/>
    </location>
</feature>
<dbReference type="InterPro" id="IPR029044">
    <property type="entry name" value="Nucleotide-diphossugar_trans"/>
</dbReference>
<feature type="region of interest" description="Disordered" evidence="4">
    <location>
        <begin position="574"/>
        <end position="860"/>
    </location>
</feature>
<keyword evidence="1" id="KW-0677">Repeat</keyword>
<evidence type="ECO:0000313" key="6">
    <source>
        <dbReference type="EMBL" id="CAE4663316.1"/>
    </source>
</evidence>
<protein>
    <recommendedName>
        <fullName evidence="5">Glycosyltransferase 2-like domain-containing protein</fullName>
    </recommendedName>
</protein>
<feature type="compositionally biased region" description="Basic and acidic residues" evidence="4">
    <location>
        <begin position="917"/>
        <end position="927"/>
    </location>
</feature>
<feature type="compositionally biased region" description="Low complexity" evidence="4">
    <location>
        <begin position="750"/>
        <end position="762"/>
    </location>
</feature>
<dbReference type="Pfam" id="PF00535">
    <property type="entry name" value="Glycos_transf_2"/>
    <property type="match status" value="1"/>
</dbReference>
<dbReference type="SUPFAM" id="SSF53448">
    <property type="entry name" value="Nucleotide-diphospho-sugar transferases"/>
    <property type="match status" value="1"/>
</dbReference>
<feature type="region of interest" description="Disordered" evidence="4">
    <location>
        <begin position="448"/>
        <end position="469"/>
    </location>
</feature>
<feature type="compositionally biased region" description="Low complexity" evidence="4">
    <location>
        <begin position="1007"/>
        <end position="1026"/>
    </location>
</feature>
<feature type="compositionally biased region" description="Basic and acidic residues" evidence="4">
    <location>
        <begin position="650"/>
        <end position="660"/>
    </location>
</feature>
<feature type="domain" description="Glycosyltransferase 2-like" evidence="5">
    <location>
        <begin position="1532"/>
        <end position="1588"/>
    </location>
</feature>
<evidence type="ECO:0000259" key="5">
    <source>
        <dbReference type="Pfam" id="PF00535"/>
    </source>
</evidence>
<dbReference type="InterPro" id="IPR002110">
    <property type="entry name" value="Ankyrin_rpt"/>
</dbReference>
<proteinExistence type="predicted"/>
<dbReference type="PANTHER" id="PTHR24198:SF165">
    <property type="entry name" value="ANKYRIN REPEAT-CONTAINING PROTEIN-RELATED"/>
    <property type="match status" value="1"/>
</dbReference>
<feature type="compositionally biased region" description="Low complexity" evidence="4">
    <location>
        <begin position="676"/>
        <end position="698"/>
    </location>
</feature>
<accession>A0A7S4WD95</accession>
<dbReference type="EMBL" id="HBNR01085547">
    <property type="protein sequence ID" value="CAE4663316.1"/>
    <property type="molecule type" value="Transcribed_RNA"/>
</dbReference>
<feature type="compositionally biased region" description="Low complexity" evidence="4">
    <location>
        <begin position="800"/>
        <end position="816"/>
    </location>
</feature>
<feature type="region of interest" description="Disordered" evidence="4">
    <location>
        <begin position="882"/>
        <end position="1034"/>
    </location>
</feature>
<feature type="repeat" description="ANK" evidence="3">
    <location>
        <begin position="1311"/>
        <end position="1347"/>
    </location>
</feature>
<feature type="compositionally biased region" description="Basic and acidic residues" evidence="4">
    <location>
        <begin position="204"/>
        <end position="227"/>
    </location>
</feature>
<evidence type="ECO:0000256" key="2">
    <source>
        <dbReference type="ARBA" id="ARBA00023043"/>
    </source>
</evidence>
<evidence type="ECO:0000256" key="3">
    <source>
        <dbReference type="PROSITE-ProRule" id="PRU00023"/>
    </source>
</evidence>
<feature type="compositionally biased region" description="Low complexity" evidence="4">
    <location>
        <begin position="774"/>
        <end position="783"/>
    </location>
</feature>
<feature type="region of interest" description="Disordered" evidence="4">
    <location>
        <begin position="1231"/>
        <end position="1253"/>
    </location>
</feature>
<gene>
    <name evidence="6" type="ORF">AMON00008_LOCUS61264</name>
</gene>
<feature type="region of interest" description="Disordered" evidence="4">
    <location>
        <begin position="1114"/>
        <end position="1138"/>
    </location>
</feature>
<organism evidence="6">
    <name type="scientific">Alexandrium monilatum</name>
    <dbReference type="NCBI Taxonomy" id="311494"/>
    <lineage>
        <taxon>Eukaryota</taxon>
        <taxon>Sar</taxon>
        <taxon>Alveolata</taxon>
        <taxon>Dinophyceae</taxon>
        <taxon>Gonyaulacales</taxon>
        <taxon>Pyrocystaceae</taxon>
        <taxon>Alexandrium</taxon>
    </lineage>
</organism>
<dbReference type="PROSITE" id="PS50088">
    <property type="entry name" value="ANK_REPEAT"/>
    <property type="match status" value="2"/>
</dbReference>
<dbReference type="InterPro" id="IPR001173">
    <property type="entry name" value="Glyco_trans_2-like"/>
</dbReference>
<dbReference type="CDD" id="cd00761">
    <property type="entry name" value="Glyco_tranf_GTA_type"/>
    <property type="match status" value="1"/>
</dbReference>
<dbReference type="Pfam" id="PF12796">
    <property type="entry name" value="Ank_2"/>
    <property type="match status" value="1"/>
</dbReference>
<dbReference type="InterPro" id="IPR036770">
    <property type="entry name" value="Ankyrin_rpt-contain_sf"/>
</dbReference>